<evidence type="ECO:0000256" key="5">
    <source>
        <dbReference type="ARBA" id="ARBA00022617"/>
    </source>
</evidence>
<feature type="transmembrane region" description="Helical" evidence="13">
    <location>
        <begin position="46"/>
        <end position="68"/>
    </location>
</feature>
<evidence type="ECO:0000256" key="9">
    <source>
        <dbReference type="ARBA" id="ARBA00022989"/>
    </source>
</evidence>
<dbReference type="Proteomes" id="UP000680805">
    <property type="component" value="Chromosome"/>
</dbReference>
<feature type="transmembrane region" description="Helical" evidence="13">
    <location>
        <begin position="12"/>
        <end position="34"/>
    </location>
</feature>
<dbReference type="PANTHER" id="PTHR30529">
    <property type="entry name" value="CYTOCHROME B561"/>
    <property type="match status" value="1"/>
</dbReference>
<evidence type="ECO:0000256" key="1">
    <source>
        <dbReference type="ARBA" id="ARBA00001970"/>
    </source>
</evidence>
<feature type="transmembrane region" description="Helical" evidence="13">
    <location>
        <begin position="152"/>
        <end position="175"/>
    </location>
</feature>
<dbReference type="Pfam" id="PF01292">
    <property type="entry name" value="Ni_hydr_CYTB"/>
    <property type="match status" value="1"/>
</dbReference>
<dbReference type="GO" id="GO:0005886">
    <property type="term" value="C:plasma membrane"/>
    <property type="evidence" value="ECO:0007669"/>
    <property type="project" value="UniProtKB-SubCell"/>
</dbReference>
<dbReference type="AlphaFoldDB" id="A0A975NST5"/>
<keyword evidence="6 13" id="KW-0812">Transmembrane</keyword>
<dbReference type="InterPro" id="IPR011577">
    <property type="entry name" value="Cyt_b561_bac/Ni-Hgenase"/>
</dbReference>
<evidence type="ECO:0000256" key="3">
    <source>
        <dbReference type="ARBA" id="ARBA00022448"/>
    </source>
</evidence>
<evidence type="ECO:0000256" key="10">
    <source>
        <dbReference type="ARBA" id="ARBA00023004"/>
    </source>
</evidence>
<keyword evidence="5" id="KW-0349">Heme</keyword>
<gene>
    <name evidence="15" type="ORF">KMZ68_06150</name>
</gene>
<keyword evidence="8" id="KW-0249">Electron transport</keyword>
<dbReference type="GO" id="GO:0009055">
    <property type="term" value="F:electron transfer activity"/>
    <property type="evidence" value="ECO:0007669"/>
    <property type="project" value="InterPro"/>
</dbReference>
<reference evidence="15" key="1">
    <citation type="submission" date="2021-06" db="EMBL/GenBank/DDBJ databases">
        <title>Bradyrhizobium sp. S2-11-2 Genome sequencing.</title>
        <authorList>
            <person name="Jin L."/>
        </authorList>
    </citation>
    <scope>NUCLEOTIDE SEQUENCE</scope>
    <source>
        <strain evidence="15">S2-11-2</strain>
    </source>
</reference>
<protein>
    <submittedName>
        <fullName evidence="15">Cytochrome b/b6 domain-containing protein</fullName>
    </submittedName>
</protein>
<keyword evidence="9 13" id="KW-1133">Transmembrane helix</keyword>
<evidence type="ECO:0000313" key="16">
    <source>
        <dbReference type="Proteomes" id="UP000680805"/>
    </source>
</evidence>
<dbReference type="Gene3D" id="1.20.950.20">
    <property type="entry name" value="Transmembrane di-heme cytochromes, Chain C"/>
    <property type="match status" value="1"/>
</dbReference>
<dbReference type="InterPro" id="IPR052168">
    <property type="entry name" value="Cytochrome_b561_oxidase"/>
</dbReference>
<organism evidence="15 16">
    <name type="scientific">Bradyrhizobium sediminis</name>
    <dbReference type="NCBI Taxonomy" id="2840469"/>
    <lineage>
        <taxon>Bacteria</taxon>
        <taxon>Pseudomonadati</taxon>
        <taxon>Pseudomonadota</taxon>
        <taxon>Alphaproteobacteria</taxon>
        <taxon>Hyphomicrobiales</taxon>
        <taxon>Nitrobacteraceae</taxon>
        <taxon>Bradyrhizobium</taxon>
    </lineage>
</organism>
<dbReference type="PANTHER" id="PTHR30529:SF1">
    <property type="entry name" value="CYTOCHROME B561 HOMOLOG 2"/>
    <property type="match status" value="1"/>
</dbReference>
<comment type="cofactor">
    <cofactor evidence="1">
        <name>heme b</name>
        <dbReference type="ChEBI" id="CHEBI:60344"/>
    </cofactor>
</comment>
<feature type="transmembrane region" description="Helical" evidence="13">
    <location>
        <begin position="88"/>
        <end position="116"/>
    </location>
</feature>
<evidence type="ECO:0000256" key="11">
    <source>
        <dbReference type="ARBA" id="ARBA00023136"/>
    </source>
</evidence>
<accession>A0A975NST5</accession>
<dbReference type="InterPro" id="IPR016174">
    <property type="entry name" value="Di-haem_cyt_TM"/>
</dbReference>
<comment type="similarity">
    <text evidence="12">Belongs to the cytochrome b561 family.</text>
</comment>
<dbReference type="SUPFAM" id="SSF81342">
    <property type="entry name" value="Transmembrane di-heme cytochromes"/>
    <property type="match status" value="1"/>
</dbReference>
<proteinExistence type="inferred from homology"/>
<name>A0A975NST5_9BRAD</name>
<dbReference type="RefSeq" id="WP_215614952.1">
    <property type="nucleotide sequence ID" value="NZ_CP076135.1"/>
</dbReference>
<keyword evidence="11 13" id="KW-0472">Membrane</keyword>
<comment type="subcellular location">
    <subcellularLocation>
        <location evidence="2">Cell membrane</location>
        <topology evidence="2">Multi-pass membrane protein</topology>
    </subcellularLocation>
</comment>
<evidence type="ECO:0000256" key="12">
    <source>
        <dbReference type="ARBA" id="ARBA00037975"/>
    </source>
</evidence>
<dbReference type="GO" id="GO:0022904">
    <property type="term" value="P:respiratory electron transport chain"/>
    <property type="evidence" value="ECO:0007669"/>
    <property type="project" value="InterPro"/>
</dbReference>
<keyword evidence="3" id="KW-0813">Transport</keyword>
<keyword evidence="7" id="KW-0479">Metal-binding</keyword>
<evidence type="ECO:0000256" key="8">
    <source>
        <dbReference type="ARBA" id="ARBA00022982"/>
    </source>
</evidence>
<dbReference type="GO" id="GO:0046872">
    <property type="term" value="F:metal ion binding"/>
    <property type="evidence" value="ECO:0007669"/>
    <property type="project" value="UniProtKB-KW"/>
</dbReference>
<evidence type="ECO:0000256" key="13">
    <source>
        <dbReference type="SAM" id="Phobius"/>
    </source>
</evidence>
<dbReference type="EMBL" id="CP076135">
    <property type="protein sequence ID" value="QWG19429.1"/>
    <property type="molecule type" value="Genomic_DNA"/>
</dbReference>
<evidence type="ECO:0000256" key="7">
    <source>
        <dbReference type="ARBA" id="ARBA00022723"/>
    </source>
</evidence>
<sequence length="191" mass="20545">MQIFNSPTRYGAIAQSLHWFVVVLVILAWVLGVSDDLLPKGPAREAGLYIHITAGLLVIVLTFVRLLWRTVDPSPPAESTEFGDWSFAGWMGLGAGLAHVGLYVLLVAAPVVGIAVQFARGKGLPVFGLFEIASPWPADRAFARDLKGIHELLAHGLLALAALHAAAALVHHWVFGDRTLARMLPGSDSDR</sequence>
<evidence type="ECO:0000256" key="6">
    <source>
        <dbReference type="ARBA" id="ARBA00022692"/>
    </source>
</evidence>
<dbReference type="GO" id="GO:0020037">
    <property type="term" value="F:heme binding"/>
    <property type="evidence" value="ECO:0007669"/>
    <property type="project" value="TreeGrafter"/>
</dbReference>
<evidence type="ECO:0000313" key="15">
    <source>
        <dbReference type="EMBL" id="QWG19429.1"/>
    </source>
</evidence>
<evidence type="ECO:0000256" key="4">
    <source>
        <dbReference type="ARBA" id="ARBA00022475"/>
    </source>
</evidence>
<dbReference type="KEGG" id="bsei:KMZ68_06150"/>
<evidence type="ECO:0000259" key="14">
    <source>
        <dbReference type="Pfam" id="PF01292"/>
    </source>
</evidence>
<feature type="domain" description="Cytochrome b561 bacterial/Ni-hydrogenase" evidence="14">
    <location>
        <begin position="9"/>
        <end position="186"/>
    </location>
</feature>
<keyword evidence="4" id="KW-1003">Cell membrane</keyword>
<keyword evidence="10" id="KW-0408">Iron</keyword>
<evidence type="ECO:0000256" key="2">
    <source>
        <dbReference type="ARBA" id="ARBA00004651"/>
    </source>
</evidence>